<dbReference type="Proteomes" id="UP001469553">
    <property type="component" value="Unassembled WGS sequence"/>
</dbReference>
<gene>
    <name evidence="4" type="ORF">AMECASPLE_031170</name>
</gene>
<organism evidence="4 5">
    <name type="scientific">Ameca splendens</name>
    <dbReference type="NCBI Taxonomy" id="208324"/>
    <lineage>
        <taxon>Eukaryota</taxon>
        <taxon>Metazoa</taxon>
        <taxon>Chordata</taxon>
        <taxon>Craniata</taxon>
        <taxon>Vertebrata</taxon>
        <taxon>Euteleostomi</taxon>
        <taxon>Actinopterygii</taxon>
        <taxon>Neopterygii</taxon>
        <taxon>Teleostei</taxon>
        <taxon>Neoteleostei</taxon>
        <taxon>Acanthomorphata</taxon>
        <taxon>Ovalentaria</taxon>
        <taxon>Atherinomorphae</taxon>
        <taxon>Cyprinodontiformes</taxon>
        <taxon>Goodeidae</taxon>
        <taxon>Ameca</taxon>
    </lineage>
</organism>
<keyword evidence="5" id="KW-1185">Reference proteome</keyword>
<evidence type="ECO:0000256" key="2">
    <source>
        <dbReference type="ARBA" id="ARBA00022690"/>
    </source>
</evidence>
<dbReference type="PANTHER" id="PTHR11414:SF21">
    <property type="entry name" value="CYSTATIN 14A, TANDEM DUPLICATE 1-RELATED"/>
    <property type="match status" value="1"/>
</dbReference>
<accession>A0ABV0Z5R2</accession>
<evidence type="ECO:0000313" key="4">
    <source>
        <dbReference type="EMBL" id="MEQ2300965.1"/>
    </source>
</evidence>
<keyword evidence="2" id="KW-0646">Protease inhibitor</keyword>
<dbReference type="PRINTS" id="PR00295">
    <property type="entry name" value="STEFINA"/>
</dbReference>
<dbReference type="SUPFAM" id="SSF54403">
    <property type="entry name" value="Cystatin/monellin"/>
    <property type="match status" value="1"/>
</dbReference>
<sequence length="101" mass="11825">MDVPMGKWSETYPATDDIQKICDEVKRKVQEKTGRDYDEYKAVLYRVKNMLVQHYIIKVYVGDDYLHLWVIDASGSTGYLSIEVPGVQQNHKWNDPLEPFD</sequence>
<dbReference type="InterPro" id="IPR001713">
    <property type="entry name" value="Prot_inh_stefin"/>
</dbReference>
<name>A0ABV0Z5R2_9TELE</name>
<comment type="caution">
    <text evidence="4">The sequence shown here is derived from an EMBL/GenBank/DDBJ whole genome shotgun (WGS) entry which is preliminary data.</text>
</comment>
<evidence type="ECO:0000256" key="3">
    <source>
        <dbReference type="ARBA" id="ARBA00022704"/>
    </source>
</evidence>
<dbReference type="Gene3D" id="3.10.450.10">
    <property type="match status" value="1"/>
</dbReference>
<proteinExistence type="inferred from homology"/>
<evidence type="ECO:0000256" key="1">
    <source>
        <dbReference type="ARBA" id="ARBA00009403"/>
    </source>
</evidence>
<evidence type="ECO:0000313" key="5">
    <source>
        <dbReference type="Proteomes" id="UP001469553"/>
    </source>
</evidence>
<dbReference type="InterPro" id="IPR046350">
    <property type="entry name" value="Cystatin_sf"/>
</dbReference>
<comment type="similarity">
    <text evidence="1">Belongs to the cystatin family.</text>
</comment>
<keyword evidence="3" id="KW-0789">Thiol protease inhibitor</keyword>
<reference evidence="4 5" key="1">
    <citation type="submission" date="2021-06" db="EMBL/GenBank/DDBJ databases">
        <authorList>
            <person name="Palmer J.M."/>
        </authorList>
    </citation>
    <scope>NUCLEOTIDE SEQUENCE [LARGE SCALE GENOMIC DNA]</scope>
    <source>
        <strain evidence="4 5">AS_MEX2019</strain>
        <tissue evidence="4">Muscle</tissue>
    </source>
</reference>
<dbReference type="PANTHER" id="PTHR11414">
    <property type="entry name" value="CYSTATIN FAMILY MEMBER"/>
    <property type="match status" value="1"/>
</dbReference>
<dbReference type="EMBL" id="JAHRIP010050856">
    <property type="protein sequence ID" value="MEQ2300965.1"/>
    <property type="molecule type" value="Genomic_DNA"/>
</dbReference>
<protein>
    <submittedName>
        <fullName evidence="4">Uncharacterized protein</fullName>
    </submittedName>
</protein>